<keyword evidence="10" id="KW-1185">Reference proteome</keyword>
<dbReference type="InterPro" id="IPR036259">
    <property type="entry name" value="MFS_trans_sf"/>
</dbReference>
<feature type="transmembrane region" description="Helical" evidence="7">
    <location>
        <begin position="46"/>
        <end position="68"/>
    </location>
</feature>
<dbReference type="SUPFAM" id="SSF103473">
    <property type="entry name" value="MFS general substrate transporter"/>
    <property type="match status" value="1"/>
</dbReference>
<feature type="domain" description="Major facilitator superfamily (MFS) profile" evidence="8">
    <location>
        <begin position="1"/>
        <end position="165"/>
    </location>
</feature>
<evidence type="ECO:0000259" key="8">
    <source>
        <dbReference type="PROSITE" id="PS50850"/>
    </source>
</evidence>
<evidence type="ECO:0000256" key="5">
    <source>
        <dbReference type="ARBA" id="ARBA00023136"/>
    </source>
</evidence>
<dbReference type="PANTHER" id="PTHR23513">
    <property type="entry name" value="INTEGRAL MEMBRANE EFFLUX PROTEIN-RELATED"/>
    <property type="match status" value="1"/>
</dbReference>
<gene>
    <name evidence="9" type="ORF">KIPB_005635</name>
</gene>
<proteinExistence type="predicted"/>
<feature type="transmembrane region" description="Helical" evidence="7">
    <location>
        <begin position="80"/>
        <end position="103"/>
    </location>
</feature>
<evidence type="ECO:0000256" key="6">
    <source>
        <dbReference type="SAM" id="MobiDB-lite"/>
    </source>
</evidence>
<feature type="region of interest" description="Disordered" evidence="6">
    <location>
        <begin position="137"/>
        <end position="165"/>
    </location>
</feature>
<evidence type="ECO:0000256" key="4">
    <source>
        <dbReference type="ARBA" id="ARBA00022989"/>
    </source>
</evidence>
<feature type="transmembrane region" description="Helical" evidence="7">
    <location>
        <begin position="20"/>
        <end position="40"/>
    </location>
</feature>
<dbReference type="AlphaFoldDB" id="A0A9K3CXL2"/>
<evidence type="ECO:0000313" key="10">
    <source>
        <dbReference type="Proteomes" id="UP000265618"/>
    </source>
</evidence>
<keyword evidence="2" id="KW-1003">Cell membrane</keyword>
<evidence type="ECO:0000256" key="1">
    <source>
        <dbReference type="ARBA" id="ARBA00004651"/>
    </source>
</evidence>
<accession>A0A9K3CXL2</accession>
<protein>
    <recommendedName>
        <fullName evidence="8">Major facilitator superfamily (MFS) profile domain-containing protein</fullName>
    </recommendedName>
</protein>
<dbReference type="GO" id="GO:0022857">
    <property type="term" value="F:transmembrane transporter activity"/>
    <property type="evidence" value="ECO:0007669"/>
    <property type="project" value="InterPro"/>
</dbReference>
<keyword evidence="5 7" id="KW-0472">Membrane</keyword>
<comment type="subcellular location">
    <subcellularLocation>
        <location evidence="1">Cell membrane</location>
        <topology evidence="1">Multi-pass membrane protein</topology>
    </subcellularLocation>
</comment>
<dbReference type="Proteomes" id="UP000265618">
    <property type="component" value="Unassembled WGS sequence"/>
</dbReference>
<dbReference type="PANTHER" id="PTHR23513:SF6">
    <property type="entry name" value="MAJOR FACILITATOR SUPERFAMILY ASSOCIATED DOMAIN-CONTAINING PROTEIN"/>
    <property type="match status" value="1"/>
</dbReference>
<dbReference type="InterPro" id="IPR020846">
    <property type="entry name" value="MFS_dom"/>
</dbReference>
<keyword evidence="4 7" id="KW-1133">Transmembrane helix</keyword>
<dbReference type="PROSITE" id="PS50850">
    <property type="entry name" value="MFS"/>
    <property type="match status" value="1"/>
</dbReference>
<sequence>MIGGILSMVVGQGVKDNHIIGFVIGMTCSYSVGLVIFGLATDSWMMMVTAAIMGMVDGVAMPMIMTFFQSHAPAGSMGTVMGALMMCWAGLEPISYALSGFLFELGAQTFIVGSGCFLFVVFLVVMFMAYGLGFSKETPSTDDTESAEGEGERERESAVTQEDMV</sequence>
<dbReference type="Gene3D" id="1.20.1250.20">
    <property type="entry name" value="MFS general substrate transporter like domains"/>
    <property type="match status" value="1"/>
</dbReference>
<feature type="transmembrane region" description="Helical" evidence="7">
    <location>
        <begin position="109"/>
        <end position="130"/>
    </location>
</feature>
<dbReference type="GO" id="GO:0005886">
    <property type="term" value="C:plasma membrane"/>
    <property type="evidence" value="ECO:0007669"/>
    <property type="project" value="UniProtKB-SubCell"/>
</dbReference>
<keyword evidence="3 7" id="KW-0812">Transmembrane</keyword>
<name>A0A9K3CXL2_9EUKA</name>
<feature type="compositionally biased region" description="Acidic residues" evidence="6">
    <location>
        <begin position="140"/>
        <end position="149"/>
    </location>
</feature>
<reference evidence="9 10" key="1">
    <citation type="journal article" date="2018" name="PLoS ONE">
        <title>The draft genome of Kipferlia bialata reveals reductive genome evolution in fornicate parasites.</title>
        <authorList>
            <person name="Tanifuji G."/>
            <person name="Takabayashi S."/>
            <person name="Kume K."/>
            <person name="Takagi M."/>
            <person name="Nakayama T."/>
            <person name="Kamikawa R."/>
            <person name="Inagaki Y."/>
            <person name="Hashimoto T."/>
        </authorList>
    </citation>
    <scope>NUCLEOTIDE SEQUENCE [LARGE SCALE GENOMIC DNA]</scope>
    <source>
        <strain evidence="9">NY0173</strain>
    </source>
</reference>
<dbReference type="EMBL" id="BDIP01001341">
    <property type="protein sequence ID" value="GIQ84188.1"/>
    <property type="molecule type" value="Genomic_DNA"/>
</dbReference>
<evidence type="ECO:0000256" key="3">
    <source>
        <dbReference type="ARBA" id="ARBA00022692"/>
    </source>
</evidence>
<evidence type="ECO:0000256" key="2">
    <source>
        <dbReference type="ARBA" id="ARBA00022475"/>
    </source>
</evidence>
<comment type="caution">
    <text evidence="9">The sequence shown here is derived from an EMBL/GenBank/DDBJ whole genome shotgun (WGS) entry which is preliminary data.</text>
</comment>
<evidence type="ECO:0000313" key="9">
    <source>
        <dbReference type="EMBL" id="GIQ84188.1"/>
    </source>
</evidence>
<organism evidence="9 10">
    <name type="scientific">Kipferlia bialata</name>
    <dbReference type="NCBI Taxonomy" id="797122"/>
    <lineage>
        <taxon>Eukaryota</taxon>
        <taxon>Metamonada</taxon>
        <taxon>Carpediemonas-like organisms</taxon>
        <taxon>Kipferlia</taxon>
    </lineage>
</organism>
<evidence type="ECO:0000256" key="7">
    <source>
        <dbReference type="SAM" id="Phobius"/>
    </source>
</evidence>